<accession>A0A3M6QUR5</accession>
<dbReference type="RefSeq" id="WP_122228494.1">
    <property type="nucleotide sequence ID" value="NZ_RDQO01000002.1"/>
</dbReference>
<evidence type="ECO:0000313" key="2">
    <source>
        <dbReference type="EMBL" id="RMX06703.1"/>
    </source>
</evidence>
<keyword evidence="1" id="KW-0472">Membrane</keyword>
<dbReference type="AlphaFoldDB" id="A0A3M6QUR5"/>
<feature type="transmembrane region" description="Helical" evidence="1">
    <location>
        <begin position="26"/>
        <end position="45"/>
    </location>
</feature>
<keyword evidence="3" id="KW-1185">Reference proteome</keyword>
<dbReference type="OrthoDB" id="8852325at2"/>
<feature type="transmembrane region" description="Helical" evidence="1">
    <location>
        <begin position="57"/>
        <end position="81"/>
    </location>
</feature>
<comment type="caution">
    <text evidence="2">The sequence shown here is derived from an EMBL/GenBank/DDBJ whole genome shotgun (WGS) entry which is preliminary data.</text>
</comment>
<evidence type="ECO:0000313" key="3">
    <source>
        <dbReference type="Proteomes" id="UP000278006"/>
    </source>
</evidence>
<keyword evidence="1" id="KW-1133">Transmembrane helix</keyword>
<gene>
    <name evidence="2" type="ORF">D8I35_09385</name>
</gene>
<reference evidence="2 3" key="1">
    <citation type="submission" date="2018-10" db="EMBL/GenBank/DDBJ databases">
        <title>Draft genome of Cortibacter populi DSM10536.</title>
        <authorList>
            <person name="Bernier A.-M."/>
            <person name="Bernard K."/>
        </authorList>
    </citation>
    <scope>NUCLEOTIDE SEQUENCE [LARGE SCALE GENOMIC DNA]</scope>
    <source>
        <strain evidence="2 3">DSM 105136</strain>
    </source>
</reference>
<dbReference type="EMBL" id="RDQO01000002">
    <property type="protein sequence ID" value="RMX06703.1"/>
    <property type="molecule type" value="Genomic_DNA"/>
</dbReference>
<keyword evidence="1" id="KW-0812">Transmembrane</keyword>
<organism evidence="2 3">
    <name type="scientific">Corticibacter populi</name>
    <dbReference type="NCBI Taxonomy" id="1550736"/>
    <lineage>
        <taxon>Bacteria</taxon>
        <taxon>Pseudomonadati</taxon>
        <taxon>Pseudomonadota</taxon>
        <taxon>Betaproteobacteria</taxon>
        <taxon>Burkholderiales</taxon>
        <taxon>Comamonadaceae</taxon>
        <taxon>Corticibacter</taxon>
    </lineage>
</organism>
<protein>
    <submittedName>
        <fullName evidence="2">Uncharacterized protein</fullName>
    </submittedName>
</protein>
<name>A0A3M6QUR5_9BURK</name>
<evidence type="ECO:0000256" key="1">
    <source>
        <dbReference type="SAM" id="Phobius"/>
    </source>
</evidence>
<sequence>MQQHLDPVTVAIYALSPLLGQIAAEFAGPYAVIILGSTLGAAWALGRRDPDTKISAVIYFARLIGTAILIAWGLAAILSHYTGLQSNWLLAPVAMLIGGIGDDWPRVGRWLLTRIGRIFERRTDSGSKS</sequence>
<proteinExistence type="predicted"/>
<dbReference type="Proteomes" id="UP000278006">
    <property type="component" value="Unassembled WGS sequence"/>
</dbReference>